<sequence length="339" mass="37230">MITEEEKTTKVYYYLDGNTPFVSIIPVSANTITLGDFKKVFQKQNYKYFCKEFDSDLCKEVKVELSKDNQKLNKSQNGLIQLVLLPIYPPQISTSGNTTLPRSMKESFENINQGTFKLKKRSSAQALSAITDETDFGMHRVSFATDPSAFTAFSRRAGEHLANAFSSDEEDDPILAGSNESSNYDASTDSPKRGRKNRETKAYVPSTISSATHSSSHSASLPRLDEIKISMKNASCLGIQVVDSDGGIFISNIKAGSAADHCGLLEIGDQICQTNSVSFEYLTINQAIAELQKVARSKRTITMFVAKRPHINDQKSSDGLSGTLEATMPLDVSGLINLF</sequence>
<accession>A0A914Y4U0</accession>
<dbReference type="SMART" id="SM00228">
    <property type="entry name" value="PDZ"/>
    <property type="match status" value="1"/>
</dbReference>
<dbReference type="Proteomes" id="UP000887577">
    <property type="component" value="Unplaced"/>
</dbReference>
<evidence type="ECO:0000313" key="9">
    <source>
        <dbReference type="Proteomes" id="UP000887577"/>
    </source>
</evidence>
<dbReference type="InterPro" id="IPR001478">
    <property type="entry name" value="PDZ"/>
</dbReference>
<dbReference type="PANTHER" id="PTHR10878:SF24">
    <property type="entry name" value="SEGMENT POLARITY PROTEIN DISHEVELLED HOMOLOG MIG-5"/>
    <property type="match status" value="1"/>
</dbReference>
<protein>
    <submittedName>
        <fullName evidence="10">Uncharacterized protein</fullName>
    </submittedName>
</protein>
<dbReference type="InterPro" id="IPR001158">
    <property type="entry name" value="DIX"/>
</dbReference>
<dbReference type="InterPro" id="IPR029071">
    <property type="entry name" value="Ubiquitin-like_domsf"/>
</dbReference>
<dbReference type="Pfam" id="PF00778">
    <property type="entry name" value="DIX"/>
    <property type="match status" value="1"/>
</dbReference>
<keyword evidence="4 5" id="KW-0879">Wnt signaling pathway</keyword>
<dbReference type="PROSITE" id="PS50106">
    <property type="entry name" value="PDZ"/>
    <property type="match status" value="1"/>
</dbReference>
<dbReference type="GO" id="GO:0005109">
    <property type="term" value="F:frizzled binding"/>
    <property type="evidence" value="ECO:0007669"/>
    <property type="project" value="TreeGrafter"/>
</dbReference>
<feature type="domain" description="PDZ" evidence="7">
    <location>
        <begin position="226"/>
        <end position="293"/>
    </location>
</feature>
<dbReference type="PROSITE" id="PS50841">
    <property type="entry name" value="DIX"/>
    <property type="match status" value="1"/>
</dbReference>
<dbReference type="InterPro" id="IPR015506">
    <property type="entry name" value="Dsh/Dvl-rel"/>
</dbReference>
<dbReference type="Pfam" id="PF00595">
    <property type="entry name" value="PDZ"/>
    <property type="match status" value="1"/>
</dbReference>
<dbReference type="InterPro" id="IPR038207">
    <property type="entry name" value="DIX_dom_sf"/>
</dbReference>
<feature type="domain" description="DIX" evidence="8">
    <location>
        <begin position="5"/>
        <end position="87"/>
    </location>
</feature>
<evidence type="ECO:0000256" key="4">
    <source>
        <dbReference type="ARBA" id="ARBA00022687"/>
    </source>
</evidence>
<evidence type="ECO:0000256" key="1">
    <source>
        <dbReference type="ARBA" id="ARBA00004496"/>
    </source>
</evidence>
<feature type="compositionally biased region" description="Low complexity" evidence="6">
    <location>
        <begin position="206"/>
        <end position="219"/>
    </location>
</feature>
<dbReference type="SUPFAM" id="SSF54236">
    <property type="entry name" value="Ubiquitin-like"/>
    <property type="match status" value="1"/>
</dbReference>
<dbReference type="PANTHER" id="PTHR10878">
    <property type="entry name" value="SEGMENT POLARITY PROTEIN DISHEVELLED"/>
    <property type="match status" value="1"/>
</dbReference>
<feature type="compositionally biased region" description="Polar residues" evidence="6">
    <location>
        <begin position="178"/>
        <end position="189"/>
    </location>
</feature>
<keyword evidence="2" id="KW-0217">Developmental protein</keyword>
<dbReference type="GO" id="GO:0060070">
    <property type="term" value="P:canonical Wnt signaling pathway"/>
    <property type="evidence" value="ECO:0007669"/>
    <property type="project" value="TreeGrafter"/>
</dbReference>
<dbReference type="InterPro" id="IPR036034">
    <property type="entry name" value="PDZ_sf"/>
</dbReference>
<keyword evidence="9" id="KW-1185">Reference proteome</keyword>
<reference evidence="10" key="1">
    <citation type="submission" date="2022-11" db="UniProtKB">
        <authorList>
            <consortium name="WormBaseParasite"/>
        </authorList>
    </citation>
    <scope>IDENTIFICATION</scope>
</reference>
<dbReference type="GO" id="GO:0005829">
    <property type="term" value="C:cytosol"/>
    <property type="evidence" value="ECO:0007669"/>
    <property type="project" value="TreeGrafter"/>
</dbReference>
<dbReference type="AlphaFoldDB" id="A0A914Y4U0"/>
<evidence type="ECO:0000259" key="8">
    <source>
        <dbReference type="PROSITE" id="PS50841"/>
    </source>
</evidence>
<name>A0A914Y4U0_9BILA</name>
<dbReference type="WBParaSite" id="PSU_v2.g15216.t1">
    <property type="protein sequence ID" value="PSU_v2.g15216.t1"/>
    <property type="gene ID" value="PSU_v2.g15216"/>
</dbReference>
<feature type="region of interest" description="Disordered" evidence="6">
    <location>
        <begin position="164"/>
        <end position="219"/>
    </location>
</feature>
<evidence type="ECO:0000256" key="3">
    <source>
        <dbReference type="ARBA" id="ARBA00022490"/>
    </source>
</evidence>
<dbReference type="SUPFAM" id="SSF50156">
    <property type="entry name" value="PDZ domain-like"/>
    <property type="match status" value="1"/>
</dbReference>
<evidence type="ECO:0000259" key="7">
    <source>
        <dbReference type="PROSITE" id="PS50106"/>
    </source>
</evidence>
<evidence type="ECO:0000256" key="2">
    <source>
        <dbReference type="ARBA" id="ARBA00022473"/>
    </source>
</evidence>
<evidence type="ECO:0000256" key="6">
    <source>
        <dbReference type="SAM" id="MobiDB-lite"/>
    </source>
</evidence>
<proteinExistence type="predicted"/>
<keyword evidence="3" id="KW-0963">Cytoplasm</keyword>
<dbReference type="Gene3D" id="2.30.42.10">
    <property type="match status" value="1"/>
</dbReference>
<evidence type="ECO:0000313" key="10">
    <source>
        <dbReference type="WBParaSite" id="PSU_v2.g15216.t1"/>
    </source>
</evidence>
<evidence type="ECO:0000256" key="5">
    <source>
        <dbReference type="PROSITE-ProRule" id="PRU00069"/>
    </source>
</evidence>
<organism evidence="9 10">
    <name type="scientific">Panagrolaimus superbus</name>
    <dbReference type="NCBI Taxonomy" id="310955"/>
    <lineage>
        <taxon>Eukaryota</taxon>
        <taxon>Metazoa</taxon>
        <taxon>Ecdysozoa</taxon>
        <taxon>Nematoda</taxon>
        <taxon>Chromadorea</taxon>
        <taxon>Rhabditida</taxon>
        <taxon>Tylenchina</taxon>
        <taxon>Panagrolaimomorpha</taxon>
        <taxon>Panagrolaimoidea</taxon>
        <taxon>Panagrolaimidae</taxon>
        <taxon>Panagrolaimus</taxon>
    </lineage>
</organism>
<comment type="subcellular location">
    <subcellularLocation>
        <location evidence="1">Cytoplasm</location>
    </subcellularLocation>
</comment>
<dbReference type="SMART" id="SM00021">
    <property type="entry name" value="DAX"/>
    <property type="match status" value="1"/>
</dbReference>
<dbReference type="Gene3D" id="2.40.240.130">
    <property type="match status" value="1"/>
</dbReference>